<dbReference type="GO" id="GO:0005829">
    <property type="term" value="C:cytosol"/>
    <property type="evidence" value="ECO:0007669"/>
    <property type="project" value="TreeGrafter"/>
</dbReference>
<dbReference type="Gene3D" id="3.40.50.300">
    <property type="entry name" value="P-loop containing nucleotide triphosphate hydrolases"/>
    <property type="match status" value="1"/>
</dbReference>
<gene>
    <name evidence="2" type="ORF">L0C25_19595</name>
</gene>
<accession>A0AA46TG34</accession>
<dbReference type="SUPFAM" id="SSF52540">
    <property type="entry name" value="P-loop containing nucleoside triphosphate hydrolases"/>
    <property type="match status" value="1"/>
</dbReference>
<dbReference type="InterPro" id="IPR027417">
    <property type="entry name" value="P-loop_NTPase"/>
</dbReference>
<dbReference type="GO" id="GO:0005524">
    <property type="term" value="F:ATP binding"/>
    <property type="evidence" value="ECO:0007669"/>
    <property type="project" value="TreeGrafter"/>
</dbReference>
<evidence type="ECO:0000313" key="3">
    <source>
        <dbReference type="Proteomes" id="UP001164390"/>
    </source>
</evidence>
<evidence type="ECO:0008006" key="4">
    <source>
        <dbReference type="Google" id="ProtNLM"/>
    </source>
</evidence>
<name>A0AA46TG34_9ACTN</name>
<dbReference type="GO" id="GO:0009898">
    <property type="term" value="C:cytoplasmic side of plasma membrane"/>
    <property type="evidence" value="ECO:0007669"/>
    <property type="project" value="TreeGrafter"/>
</dbReference>
<dbReference type="InterPro" id="IPR050625">
    <property type="entry name" value="ParA/MinD_ATPase"/>
</dbReference>
<keyword evidence="3" id="KW-1185">Reference proteome</keyword>
<feature type="region of interest" description="Disordered" evidence="1">
    <location>
        <begin position="133"/>
        <end position="237"/>
    </location>
</feature>
<dbReference type="AlphaFoldDB" id="A0AA46TG34"/>
<dbReference type="Proteomes" id="UP001164390">
    <property type="component" value="Chromosome"/>
</dbReference>
<dbReference type="EMBL" id="CP094970">
    <property type="protein sequence ID" value="UYM04717.1"/>
    <property type="molecule type" value="Genomic_DNA"/>
</dbReference>
<evidence type="ECO:0000313" key="2">
    <source>
        <dbReference type="EMBL" id="UYM04717.1"/>
    </source>
</evidence>
<dbReference type="PANTHER" id="PTHR43384">
    <property type="entry name" value="SEPTUM SITE-DETERMINING PROTEIN MIND HOMOLOG, CHLOROPLASTIC-RELATED"/>
    <property type="match status" value="1"/>
</dbReference>
<feature type="compositionally biased region" description="Basic and acidic residues" evidence="1">
    <location>
        <begin position="293"/>
        <end position="304"/>
    </location>
</feature>
<dbReference type="PANTHER" id="PTHR43384:SF14">
    <property type="entry name" value="ESX-1 SECRETION-ASSOCIATED PROTEIN ESPI"/>
    <property type="match status" value="1"/>
</dbReference>
<dbReference type="GO" id="GO:0016887">
    <property type="term" value="F:ATP hydrolysis activity"/>
    <property type="evidence" value="ECO:0007669"/>
    <property type="project" value="TreeGrafter"/>
</dbReference>
<protein>
    <recommendedName>
        <fullName evidence="4">MinD-like ATPase involved in chromosome partitioning or flagellar assembly</fullName>
    </recommendedName>
</protein>
<organism evidence="2 3">
    <name type="scientific">Solicola gregarius</name>
    <dbReference type="NCBI Taxonomy" id="2908642"/>
    <lineage>
        <taxon>Bacteria</taxon>
        <taxon>Bacillati</taxon>
        <taxon>Actinomycetota</taxon>
        <taxon>Actinomycetes</taxon>
        <taxon>Propionibacteriales</taxon>
        <taxon>Nocardioidaceae</taxon>
        <taxon>Solicola</taxon>
    </lineage>
</organism>
<dbReference type="RefSeq" id="WP_271633475.1">
    <property type="nucleotide sequence ID" value="NZ_CP094970.1"/>
</dbReference>
<proteinExistence type="predicted"/>
<sequence>MSEGREADVAPFPVVVVTIDDSGVAVNGEIVERDPDQSPREAAIDAVSRRIARALGRPVRTVAEDYTGRTRLVVHPDGHVSDVAALDDGGAGTRQARASIGQQAAYAVAARNGNAPESADSVTGGGLAVADRVEDSDGWQVPPSRDAVDVDDVDTGEIAVVEEEIADDYPSDGDAGAVAEAPDTEGDSPSASETYPVPADVDERRVAPDSENPWADQDGSDPFDQTVPEPDEPSQVVNPWITAANVVNGGPGSEAERQRARRKSFIAAQPLVGPAQMGVRGALTRMGMRTHPSRREMTQRESVRRVSQHWPGPRTIAIANPKGSANKTPTMICLSAVFGRFGGAGVLGWDNNETRGTAAWRTHRGPHVSSVLDLLPRYEELLGARAQAAQLARYVHHQATDKFDVLWSDQSTEGEHEMTGDEVDRIHEIAAKYYRLILMDSGNSERASNWRAMIAHADQLVVPCTNVEDTAEAGARMLEALAQRDEHSAALAKTAVAVVSQRTPGRDANMERIVNDFRPLVRDVVAVPHDPALYSGVINFDALHPRTRRAWLDAASAVATNL</sequence>
<evidence type="ECO:0000256" key="1">
    <source>
        <dbReference type="SAM" id="MobiDB-lite"/>
    </source>
</evidence>
<feature type="compositionally biased region" description="Acidic residues" evidence="1">
    <location>
        <begin position="149"/>
        <end position="171"/>
    </location>
</feature>
<dbReference type="KEGG" id="sgrg:L0C25_19595"/>
<reference evidence="2" key="1">
    <citation type="submission" date="2022-01" db="EMBL/GenBank/DDBJ databases">
        <title>Nocardioidaceae gen. sp. A5X3R13.</title>
        <authorList>
            <person name="Lopez Marin M.A."/>
            <person name="Uhlik O."/>
        </authorList>
    </citation>
    <scope>NUCLEOTIDE SEQUENCE</scope>
    <source>
        <strain evidence="2">A5X3R13</strain>
    </source>
</reference>
<feature type="region of interest" description="Disordered" evidence="1">
    <location>
        <begin position="290"/>
        <end position="323"/>
    </location>
</feature>
<dbReference type="GO" id="GO:0051782">
    <property type="term" value="P:negative regulation of cell division"/>
    <property type="evidence" value="ECO:0007669"/>
    <property type="project" value="TreeGrafter"/>
</dbReference>